<dbReference type="EMBL" id="QRDY01000017">
    <property type="protein sequence ID" value="RED55527.1"/>
    <property type="molecule type" value="Genomic_DNA"/>
</dbReference>
<proteinExistence type="predicted"/>
<accession>A0A3D9I182</accession>
<dbReference type="Proteomes" id="UP000256869">
    <property type="component" value="Unassembled WGS sequence"/>
</dbReference>
<comment type="caution">
    <text evidence="1">The sequence shown here is derived from an EMBL/GenBank/DDBJ whole genome shotgun (WGS) entry which is preliminary data.</text>
</comment>
<dbReference type="AlphaFoldDB" id="A0A3D9I182"/>
<keyword evidence="2" id="KW-1185">Reference proteome</keyword>
<evidence type="ECO:0000313" key="2">
    <source>
        <dbReference type="Proteomes" id="UP000256869"/>
    </source>
</evidence>
<name>A0A3D9I182_9BACL</name>
<reference evidence="1 2" key="1">
    <citation type="submission" date="2018-07" db="EMBL/GenBank/DDBJ databases">
        <title>Genomic Encyclopedia of Type Strains, Phase III (KMG-III): the genomes of soil and plant-associated and newly described type strains.</title>
        <authorList>
            <person name="Whitman W."/>
        </authorList>
    </citation>
    <scope>NUCLEOTIDE SEQUENCE [LARGE SCALE GENOMIC DNA]</scope>
    <source>
        <strain evidence="1 2">CECT 8236</strain>
    </source>
</reference>
<organism evidence="1 2">
    <name type="scientific">Cohnella lupini</name>
    <dbReference type="NCBI Taxonomy" id="1294267"/>
    <lineage>
        <taxon>Bacteria</taxon>
        <taxon>Bacillati</taxon>
        <taxon>Bacillota</taxon>
        <taxon>Bacilli</taxon>
        <taxon>Bacillales</taxon>
        <taxon>Paenibacillaceae</taxon>
        <taxon>Cohnella</taxon>
    </lineage>
</organism>
<evidence type="ECO:0000313" key="1">
    <source>
        <dbReference type="EMBL" id="RED55527.1"/>
    </source>
</evidence>
<sequence>MAASFLSLRWTRDLLSHALLRQRTNRMIPLNHSSTMNAVQIPTSPYPMRMPRK</sequence>
<gene>
    <name evidence="1" type="ORF">DFP95_11761</name>
</gene>
<protein>
    <submittedName>
        <fullName evidence="1">Uncharacterized protein</fullName>
    </submittedName>
</protein>